<dbReference type="Proteomes" id="UP000039324">
    <property type="component" value="Unassembled WGS sequence"/>
</dbReference>
<reference evidence="2 3" key="1">
    <citation type="submission" date="2015-02" db="EMBL/GenBank/DDBJ databases">
        <authorList>
            <person name="Chooi Y.-H."/>
        </authorList>
    </citation>
    <scope>NUCLEOTIDE SEQUENCE [LARGE SCALE GENOMIC DNA]</scope>
    <source>
        <strain evidence="2">E3</strain>
    </source>
</reference>
<feature type="transmembrane region" description="Helical" evidence="1">
    <location>
        <begin position="222"/>
        <end position="241"/>
    </location>
</feature>
<keyword evidence="1" id="KW-0472">Membrane</keyword>
<feature type="transmembrane region" description="Helical" evidence="1">
    <location>
        <begin position="253"/>
        <end position="273"/>
    </location>
</feature>
<feature type="transmembrane region" description="Helical" evidence="1">
    <location>
        <begin position="177"/>
        <end position="202"/>
    </location>
</feature>
<accession>A0A0G4J1H5</accession>
<dbReference type="EMBL" id="CDSF01000111">
    <property type="protein sequence ID" value="CEP01169.1"/>
    <property type="molecule type" value="Genomic_DNA"/>
</dbReference>
<keyword evidence="1" id="KW-0812">Transmembrane</keyword>
<sequence length="434" mass="45511">YGFAFENTTFNISSTAVLALGGADAHLSSVGPHASNRIIVVEVNTVTVNVADWTRACRVNGCAGLVFHANPSSLLRTTLEIIAWSYWIPEVSPLASVPAVVVVDDLDGVSGNDVICMASDGPSVEANPASLALRRPSMIAAFTFTVIASGAIIVFIVFRILQFVVDDKWALRAPPRAAIVTLAAVFLGQAVRCVRAANIAWFHNQGLPFGALVLTSYLELPLISMVRVGIALIMTPSLAALGPDPSVLIADRIAVAAGTLIIVATFVVLGIAANTQVMPMGVVASYLFFGGALTIFSVNQGYACVAVTRQVLASQRQIGVGVSTALSGRRRVFATRLRISWLLGAMFIASHFVTLAVQDMSPTHFLAAHFVNQVCGLLAVSSLVATFRPEPSAMDNVLGKLRVGKVDSAMAVPSSEAKRTAIVAPAVATGKQGS</sequence>
<gene>
    <name evidence="2" type="ORF">PBRA_008481</name>
</gene>
<keyword evidence="3" id="KW-1185">Reference proteome</keyword>
<feature type="transmembrane region" description="Helical" evidence="1">
    <location>
        <begin position="364"/>
        <end position="387"/>
    </location>
</feature>
<feature type="transmembrane region" description="Helical" evidence="1">
    <location>
        <begin position="138"/>
        <end position="165"/>
    </location>
</feature>
<evidence type="ECO:0000313" key="2">
    <source>
        <dbReference type="EMBL" id="CEP01169.1"/>
    </source>
</evidence>
<dbReference type="AlphaFoldDB" id="A0A0G4J1H5"/>
<feature type="transmembrane region" description="Helical" evidence="1">
    <location>
        <begin position="339"/>
        <end position="358"/>
    </location>
</feature>
<evidence type="ECO:0000313" key="3">
    <source>
        <dbReference type="Proteomes" id="UP000039324"/>
    </source>
</evidence>
<evidence type="ECO:0000256" key="1">
    <source>
        <dbReference type="SAM" id="Phobius"/>
    </source>
</evidence>
<name>A0A0G4J1H5_PLABS</name>
<organism evidence="2 3">
    <name type="scientific">Plasmodiophora brassicae</name>
    <name type="common">Clubroot disease agent</name>
    <dbReference type="NCBI Taxonomy" id="37360"/>
    <lineage>
        <taxon>Eukaryota</taxon>
        <taxon>Sar</taxon>
        <taxon>Rhizaria</taxon>
        <taxon>Endomyxa</taxon>
        <taxon>Phytomyxea</taxon>
        <taxon>Plasmodiophorida</taxon>
        <taxon>Plasmodiophoridae</taxon>
        <taxon>Plasmodiophora</taxon>
    </lineage>
</organism>
<protein>
    <submittedName>
        <fullName evidence="2">Uncharacterized protein</fullName>
    </submittedName>
</protein>
<feature type="transmembrane region" description="Helical" evidence="1">
    <location>
        <begin position="285"/>
        <end position="307"/>
    </location>
</feature>
<proteinExistence type="predicted"/>
<keyword evidence="1" id="KW-1133">Transmembrane helix</keyword>
<feature type="non-terminal residue" evidence="2">
    <location>
        <position position="1"/>
    </location>
</feature>